<accession>A0AA40CCQ1</accession>
<dbReference type="Pfam" id="PF02558">
    <property type="entry name" value="ApbA"/>
    <property type="match status" value="1"/>
</dbReference>
<evidence type="ECO:0000259" key="6">
    <source>
        <dbReference type="Pfam" id="PF08546"/>
    </source>
</evidence>
<dbReference type="AlphaFoldDB" id="A0AA40CCQ1"/>
<sequence>LFKPTDSIYVLGLDLKARYIMHALAGSKDIPPVQFLIHNPFIYDLAKKKRDQLKITLKRNGKYITRGGLDPVYCGEETGSKPHEPRKQWPHISNLIVTVPAGHVLNALVPIAHRLDHRSTICLIQDGLGVAERVAETLFPDELRRPTFVLGHLAATLSHVSEHPRLIENGHFSVGLEKRRKLLLSIPPLGQSEEGLPPLQTHPPDHRVGRRTHLLNLLEMVPELQAVKCKYRNFLRHYKLKMIALRAIADPIMTLLDITYNEFGKHHYARRIVENCVSEACDVISRFPECKKDEKFSRSRLRVSLRAELFRVIQNQQSGDSRMRVLVARGYMTDVDYTTGYLVERGRKLGARVDALETLMLSVKAKQMVALKRHDEVIPFEEYYRRDPELPQETNDQREDHAAEQEKYDAEEENLEWVEPKRQVERLGPVVEEKRRIVENSEVVADDLRV</sequence>
<protein>
    <submittedName>
        <fullName evidence="7">Uncharacterized protein</fullName>
    </submittedName>
</protein>
<comment type="caution">
    <text evidence="7">The sequence shown here is derived from an EMBL/GenBank/DDBJ whole genome shotgun (WGS) entry which is preliminary data.</text>
</comment>
<dbReference type="EMBL" id="JAULSU010000001">
    <property type="protein sequence ID" value="KAK0633607.1"/>
    <property type="molecule type" value="Genomic_DNA"/>
</dbReference>
<proteinExistence type="inferred from homology"/>
<evidence type="ECO:0000313" key="7">
    <source>
        <dbReference type="EMBL" id="KAK0633607.1"/>
    </source>
</evidence>
<dbReference type="PANTHER" id="PTHR43765">
    <property type="entry name" value="2-DEHYDROPANTOATE 2-REDUCTASE-RELATED"/>
    <property type="match status" value="1"/>
</dbReference>
<comment type="similarity">
    <text evidence="1">Belongs to the ketopantoate reductase family.</text>
</comment>
<dbReference type="Gene3D" id="1.10.1040.10">
    <property type="entry name" value="N-(1-d-carboxylethyl)-l-norvaline Dehydrogenase, domain 2"/>
    <property type="match status" value="1"/>
</dbReference>
<dbReference type="InterPro" id="IPR008927">
    <property type="entry name" value="6-PGluconate_DH-like_C_sf"/>
</dbReference>
<dbReference type="InterPro" id="IPR050838">
    <property type="entry name" value="Ketopantoate_reductase"/>
</dbReference>
<dbReference type="GO" id="GO:0008677">
    <property type="term" value="F:2-dehydropantoate 2-reductase activity"/>
    <property type="evidence" value="ECO:0007669"/>
    <property type="project" value="TreeGrafter"/>
</dbReference>
<name>A0AA40CCQ1_9PEZI</name>
<dbReference type="Proteomes" id="UP001175000">
    <property type="component" value="Unassembled WGS sequence"/>
</dbReference>
<dbReference type="InterPro" id="IPR013328">
    <property type="entry name" value="6PGD_dom2"/>
</dbReference>
<feature type="domain" description="Ketopantoate reductase C-terminal" evidence="6">
    <location>
        <begin position="236"/>
        <end position="367"/>
    </location>
</feature>
<evidence type="ECO:0000256" key="1">
    <source>
        <dbReference type="ARBA" id="ARBA00007870"/>
    </source>
</evidence>
<dbReference type="InterPro" id="IPR013332">
    <property type="entry name" value="KPR_N"/>
</dbReference>
<dbReference type="PANTHER" id="PTHR43765:SF2">
    <property type="entry name" value="2-DEHYDROPANTOATE 2-REDUCTASE"/>
    <property type="match status" value="1"/>
</dbReference>
<feature type="compositionally biased region" description="Basic and acidic residues" evidence="4">
    <location>
        <begin position="384"/>
        <end position="408"/>
    </location>
</feature>
<feature type="region of interest" description="Disordered" evidence="4">
    <location>
        <begin position="384"/>
        <end position="415"/>
    </location>
</feature>
<dbReference type="Pfam" id="PF08546">
    <property type="entry name" value="ApbA_C"/>
    <property type="match status" value="1"/>
</dbReference>
<keyword evidence="2" id="KW-0521">NADP</keyword>
<evidence type="ECO:0000259" key="5">
    <source>
        <dbReference type="Pfam" id="PF02558"/>
    </source>
</evidence>
<feature type="domain" description="Ketopantoate reductase N-terminal" evidence="5">
    <location>
        <begin position="45"/>
        <end position="138"/>
    </location>
</feature>
<evidence type="ECO:0000313" key="8">
    <source>
        <dbReference type="Proteomes" id="UP001175000"/>
    </source>
</evidence>
<dbReference type="SUPFAM" id="SSF48179">
    <property type="entry name" value="6-phosphogluconate dehydrogenase C-terminal domain-like"/>
    <property type="match status" value="1"/>
</dbReference>
<keyword evidence="3" id="KW-0560">Oxidoreductase</keyword>
<dbReference type="InterPro" id="IPR013752">
    <property type="entry name" value="KPA_reductase"/>
</dbReference>
<keyword evidence="8" id="KW-1185">Reference proteome</keyword>
<dbReference type="GO" id="GO:0050661">
    <property type="term" value="F:NADP binding"/>
    <property type="evidence" value="ECO:0007669"/>
    <property type="project" value="TreeGrafter"/>
</dbReference>
<evidence type="ECO:0000256" key="4">
    <source>
        <dbReference type="SAM" id="MobiDB-lite"/>
    </source>
</evidence>
<reference evidence="7" key="1">
    <citation type="submission" date="2023-06" db="EMBL/GenBank/DDBJ databases">
        <title>Genome-scale phylogeny and comparative genomics of the fungal order Sordariales.</title>
        <authorList>
            <consortium name="Lawrence Berkeley National Laboratory"/>
            <person name="Hensen N."/>
            <person name="Bonometti L."/>
            <person name="Westerberg I."/>
            <person name="Brannstrom I.O."/>
            <person name="Guillou S."/>
            <person name="Cros-Aarteil S."/>
            <person name="Calhoun S."/>
            <person name="Haridas S."/>
            <person name="Kuo A."/>
            <person name="Mondo S."/>
            <person name="Pangilinan J."/>
            <person name="Riley R."/>
            <person name="Labutti K."/>
            <person name="Andreopoulos B."/>
            <person name="Lipzen A."/>
            <person name="Chen C."/>
            <person name="Yanf M."/>
            <person name="Daum C."/>
            <person name="Ng V."/>
            <person name="Clum A."/>
            <person name="Steindorff A."/>
            <person name="Ohm R."/>
            <person name="Martin F."/>
            <person name="Silar P."/>
            <person name="Natvig D."/>
            <person name="Lalanne C."/>
            <person name="Gautier V."/>
            <person name="Ament-Velasquez S.L."/>
            <person name="Kruys A."/>
            <person name="Hutchinson M.I."/>
            <person name="Powell A.J."/>
            <person name="Barry K."/>
            <person name="Miller A.N."/>
            <person name="Grigoriev I.V."/>
            <person name="Debuchy R."/>
            <person name="Gladieux P."/>
            <person name="Thoren M.H."/>
            <person name="Johannesson H."/>
        </authorList>
    </citation>
    <scope>NUCLEOTIDE SEQUENCE</scope>
    <source>
        <strain evidence="7">CBS 606.72</strain>
    </source>
</reference>
<evidence type="ECO:0000256" key="2">
    <source>
        <dbReference type="ARBA" id="ARBA00022857"/>
    </source>
</evidence>
<feature type="non-terminal residue" evidence="7">
    <location>
        <position position="1"/>
    </location>
</feature>
<organism evidence="7 8">
    <name type="scientific">Immersiella caudata</name>
    <dbReference type="NCBI Taxonomy" id="314043"/>
    <lineage>
        <taxon>Eukaryota</taxon>
        <taxon>Fungi</taxon>
        <taxon>Dikarya</taxon>
        <taxon>Ascomycota</taxon>
        <taxon>Pezizomycotina</taxon>
        <taxon>Sordariomycetes</taxon>
        <taxon>Sordariomycetidae</taxon>
        <taxon>Sordariales</taxon>
        <taxon>Lasiosphaeriaceae</taxon>
        <taxon>Immersiella</taxon>
    </lineage>
</organism>
<dbReference type="GO" id="GO:0005739">
    <property type="term" value="C:mitochondrion"/>
    <property type="evidence" value="ECO:0007669"/>
    <property type="project" value="TreeGrafter"/>
</dbReference>
<evidence type="ECO:0000256" key="3">
    <source>
        <dbReference type="ARBA" id="ARBA00023002"/>
    </source>
</evidence>
<gene>
    <name evidence="7" type="ORF">B0T14DRAFT_419550</name>
</gene>